<dbReference type="NCBIfam" id="TIGR00666">
    <property type="entry name" value="PBP4"/>
    <property type="match status" value="1"/>
</dbReference>
<evidence type="ECO:0000256" key="2">
    <source>
        <dbReference type="ARBA" id="ARBA00022801"/>
    </source>
</evidence>
<keyword evidence="3" id="KW-0732">Signal</keyword>
<evidence type="ECO:0000256" key="1">
    <source>
        <dbReference type="ARBA" id="ARBA00006096"/>
    </source>
</evidence>
<dbReference type="SUPFAM" id="SSF56601">
    <property type="entry name" value="beta-lactamase/transpeptidase-like"/>
    <property type="match status" value="1"/>
</dbReference>
<dbReference type="PANTHER" id="PTHR30023">
    <property type="entry name" value="D-ALANYL-D-ALANINE CARBOXYPEPTIDASE"/>
    <property type="match status" value="1"/>
</dbReference>
<sequence length="526" mass="58218">MITVRSMHRQLCLGFIGCCLPFVSAQVQAQQSLPQSVTLALQQAGVPTSALAVIVQPVDRSAPKLAIHEDVPMSPASTMKLVTSGVALEVLGPTYKWKTQLLSDESWKMPSNRSTKKNTLRGPLYLRGGGAPDLSWERLGMMLRTLYDQGIHRIEGDLILDRSFFEPSRFDLNLPPFDETPDAYYNVIPDALLVNSNLTSFELDSTQKKMQTRLSSPMARVRLNNRMTVGDFPCAQWEQRWIPPTIKTDRRHRTTITLSGEFPRDCKITNSLNILDRNLYIESLVRQLWTEMGGQWKGRAIDGTVPPTATALVEKSSDTLADNLRIINKRSDNAMTRLLYLSLGAELSAGLSTKMTGVTSFNAAEERVRLWMRQQGIDDQGFVIENGSGLSRSERISAKQMSSFLLHLSQSNWFAEFSASLPIVAVDGTMRKRLVGTVAAARARIKTGTLRDTVAVAGYVRDQQNRHWVVVGMINHEYAAKARPALDALIAWVASGVESEAVEGLTQAQAAAEPMSRQSSVSAPLQ</sequence>
<keyword evidence="4" id="KW-0121">Carboxypeptidase</keyword>
<dbReference type="GO" id="GO:0009002">
    <property type="term" value="F:serine-type D-Ala-D-Ala carboxypeptidase activity"/>
    <property type="evidence" value="ECO:0007669"/>
    <property type="project" value="UniProtKB-EC"/>
</dbReference>
<dbReference type="Gene3D" id="3.40.710.10">
    <property type="entry name" value="DD-peptidase/beta-lactamase superfamily"/>
    <property type="match status" value="2"/>
</dbReference>
<organism evidence="4 5">
    <name type="scientific">Undibacterium seohonense</name>
    <dbReference type="NCBI Taxonomy" id="1344950"/>
    <lineage>
        <taxon>Bacteria</taxon>
        <taxon>Pseudomonadati</taxon>
        <taxon>Pseudomonadota</taxon>
        <taxon>Betaproteobacteria</taxon>
        <taxon>Burkholderiales</taxon>
        <taxon>Oxalobacteraceae</taxon>
        <taxon>Undibacterium</taxon>
    </lineage>
</organism>
<dbReference type="Pfam" id="PF02113">
    <property type="entry name" value="Peptidase_S13"/>
    <property type="match status" value="1"/>
</dbReference>
<evidence type="ECO:0000313" key="4">
    <source>
        <dbReference type="EMBL" id="MBC3808987.1"/>
    </source>
</evidence>
<feature type="chain" id="PRO_5046618656" evidence="3">
    <location>
        <begin position="30"/>
        <end position="526"/>
    </location>
</feature>
<dbReference type="EMBL" id="JACOFW010000023">
    <property type="protein sequence ID" value="MBC3808987.1"/>
    <property type="molecule type" value="Genomic_DNA"/>
</dbReference>
<accession>A0ABR6X7U2</accession>
<gene>
    <name evidence="4" type="primary">dacB</name>
    <name evidence="4" type="ORF">H8K52_16730</name>
</gene>
<dbReference type="EC" id="3.4.16.4" evidence="4"/>
<evidence type="ECO:0000313" key="5">
    <source>
        <dbReference type="Proteomes" id="UP000648257"/>
    </source>
</evidence>
<keyword evidence="4" id="KW-0645">Protease</keyword>
<dbReference type="PRINTS" id="PR00922">
    <property type="entry name" value="DADACBPTASE3"/>
</dbReference>
<keyword evidence="5" id="KW-1185">Reference proteome</keyword>
<name>A0ABR6X7U2_9BURK</name>
<proteinExistence type="inferred from homology"/>
<feature type="signal peptide" evidence="3">
    <location>
        <begin position="1"/>
        <end position="29"/>
    </location>
</feature>
<comment type="similarity">
    <text evidence="1">Belongs to the peptidase S13 family.</text>
</comment>
<protein>
    <submittedName>
        <fullName evidence="4">D-alanyl-D-alanine carboxypeptidase/D-alanyl-D-alanine-endopeptidase</fullName>
        <ecNumber evidence="4">3.4.16.4</ecNumber>
    </submittedName>
</protein>
<evidence type="ECO:0000256" key="3">
    <source>
        <dbReference type="SAM" id="SignalP"/>
    </source>
</evidence>
<keyword evidence="2 4" id="KW-0378">Hydrolase</keyword>
<dbReference type="InterPro" id="IPR000667">
    <property type="entry name" value="Peptidase_S13"/>
</dbReference>
<dbReference type="Proteomes" id="UP000648257">
    <property type="component" value="Unassembled WGS sequence"/>
</dbReference>
<dbReference type="InterPro" id="IPR012338">
    <property type="entry name" value="Beta-lactam/transpept-like"/>
</dbReference>
<comment type="caution">
    <text evidence="4">The sequence shown here is derived from an EMBL/GenBank/DDBJ whole genome shotgun (WGS) entry which is preliminary data.</text>
</comment>
<reference evidence="4 5" key="1">
    <citation type="submission" date="2020-08" db="EMBL/GenBank/DDBJ databases">
        <title>Novel species isolated from subtropical streams in China.</title>
        <authorList>
            <person name="Lu H."/>
        </authorList>
    </citation>
    <scope>NUCLEOTIDE SEQUENCE [LARGE SCALE GENOMIC DNA]</scope>
    <source>
        <strain evidence="4 5">KACC 16656</strain>
    </source>
</reference>
<dbReference type="RefSeq" id="WP_186924050.1">
    <property type="nucleotide sequence ID" value="NZ_JACOFW010000023.1"/>
</dbReference>
<dbReference type="PANTHER" id="PTHR30023:SF0">
    <property type="entry name" value="PENICILLIN-SENSITIVE CARBOXYPEPTIDASE A"/>
    <property type="match status" value="1"/>
</dbReference>
<dbReference type="Gene3D" id="3.50.80.20">
    <property type="entry name" value="D-Ala-D-Ala carboxypeptidase C, peptidase S13"/>
    <property type="match status" value="1"/>
</dbReference>